<evidence type="ECO:0000313" key="2">
    <source>
        <dbReference type="EMBL" id="EOD42323.1"/>
    </source>
</evidence>
<proteinExistence type="predicted"/>
<keyword evidence="3" id="KW-1185">Reference proteome</keyword>
<feature type="domain" description="Glycosyltransferase 2-like" evidence="1">
    <location>
        <begin position="4"/>
        <end position="114"/>
    </location>
</feature>
<accession>R1E3U5</accession>
<dbReference type="EMBL" id="APJZ01000004">
    <property type="protein sequence ID" value="EOD42323.1"/>
    <property type="molecule type" value="Genomic_DNA"/>
</dbReference>
<evidence type="ECO:0000313" key="3">
    <source>
        <dbReference type="Proteomes" id="UP000053279"/>
    </source>
</evidence>
<evidence type="ECO:0000259" key="1">
    <source>
        <dbReference type="Pfam" id="PF00535"/>
    </source>
</evidence>
<comment type="caution">
    <text evidence="2">The sequence shown here is derived from an EMBL/GenBank/DDBJ whole genome shotgun (WGS) entry which is preliminary data.</text>
</comment>
<dbReference type="Proteomes" id="UP000053279">
    <property type="component" value="Unassembled WGS sequence"/>
</dbReference>
<protein>
    <submittedName>
        <fullName evidence="2">Glycosyltransferase</fullName>
    </submittedName>
</protein>
<dbReference type="GO" id="GO:0016740">
    <property type="term" value="F:transferase activity"/>
    <property type="evidence" value="ECO:0007669"/>
    <property type="project" value="UniProtKB-KW"/>
</dbReference>
<dbReference type="Pfam" id="PF00535">
    <property type="entry name" value="Glycos_transf_2"/>
    <property type="match status" value="1"/>
</dbReference>
<keyword evidence="2" id="KW-0808">Transferase</keyword>
<name>R1E3U5_NANST</name>
<organism evidence="2 3">
    <name type="scientific">Nanobsidianus stetteri</name>
    <dbReference type="NCBI Taxonomy" id="1294122"/>
    <lineage>
        <taxon>Archaea</taxon>
        <taxon>Nanobdellota</taxon>
        <taxon>Candidatus Nanoarchaeia</taxon>
        <taxon>Nanoarchaeales</taxon>
        <taxon>Nanopusillaceae</taxon>
        <taxon>Candidatus Nanobsidianus</taxon>
    </lineage>
</organism>
<sequence length="313" mass="37713">MKASVVIIDYKRKKYILDALQSIKNQKGIDLNDIEVIVVKYYQDEKIDNYIKENFPNHKIINLDPNDPDHYVGRTFSEGIKAASNNLIFLLEDDDMFTENKISRIFEIVKKIKNYDEYLIIHKFIVTDESLKKLEYIERKDGSVVLNINNRIITLKYNNSSIILHVKDKNKLIDYLRKICYVADQALVCYFNKRIIKIDEPLTYYRRHEENVSGSKFDRKKLELELQDYQHIYEKTKCKNQIDGIIIYKIRLNILYNANYKISLKEYMEYLLLFDKSYIRRLLRIILYKLFKNYLKRRYMGKIYITDLNIQNT</sequence>
<gene>
    <name evidence="2" type="ORF">Nst1_481</name>
</gene>
<dbReference type="SUPFAM" id="SSF53448">
    <property type="entry name" value="Nucleotide-diphospho-sugar transferases"/>
    <property type="match status" value="1"/>
</dbReference>
<dbReference type="InterPro" id="IPR029044">
    <property type="entry name" value="Nucleotide-diphossugar_trans"/>
</dbReference>
<dbReference type="InterPro" id="IPR001173">
    <property type="entry name" value="Glyco_trans_2-like"/>
</dbReference>
<reference evidence="2 3" key="1">
    <citation type="submission" date="2013-02" db="EMBL/GenBank/DDBJ databases">
        <title>Insights into archaeal evolution and symbiosis from the genomes of a Nanoarchaeon and its crenarchaeal host from Yellowstone National Park.</title>
        <authorList>
            <person name="Podar M."/>
            <person name="Makarova K.S."/>
            <person name="Graham D.E."/>
            <person name="Wolf Y.I."/>
            <person name="Koonin E.V."/>
            <person name="Reysenbach A.-L."/>
        </authorList>
    </citation>
    <scope>NUCLEOTIDE SEQUENCE [LARGE SCALE GENOMIC DNA]</scope>
</reference>
<dbReference type="Gene3D" id="3.90.550.10">
    <property type="entry name" value="Spore Coat Polysaccharide Biosynthesis Protein SpsA, Chain A"/>
    <property type="match status" value="1"/>
</dbReference>
<dbReference type="AlphaFoldDB" id="R1E3U5"/>